<comment type="function">
    <text evidence="7">Single strand-specific metallo-endoribonuclease involved in late-stage 70S ribosome quality control and in maturation of the 3' terminus of the 16S rRNA.</text>
</comment>
<accession>A0AA48KQR3</accession>
<evidence type="ECO:0000256" key="1">
    <source>
        <dbReference type="ARBA" id="ARBA00010875"/>
    </source>
</evidence>
<comment type="similarity">
    <text evidence="1 7">Belongs to the endoribonuclease YbeY family.</text>
</comment>
<dbReference type="GO" id="GO:0004521">
    <property type="term" value="F:RNA endonuclease activity"/>
    <property type="evidence" value="ECO:0007669"/>
    <property type="project" value="UniProtKB-UniRule"/>
</dbReference>
<dbReference type="PANTHER" id="PTHR46986">
    <property type="entry name" value="ENDORIBONUCLEASE YBEY, CHLOROPLASTIC"/>
    <property type="match status" value="1"/>
</dbReference>
<dbReference type="Proteomes" id="UP001330184">
    <property type="component" value="Chromosome"/>
</dbReference>
<evidence type="ECO:0000313" key="9">
    <source>
        <dbReference type="Proteomes" id="UP001330184"/>
    </source>
</evidence>
<dbReference type="NCBIfam" id="TIGR00043">
    <property type="entry name" value="rRNA maturation RNase YbeY"/>
    <property type="match status" value="1"/>
</dbReference>
<keyword evidence="7" id="KW-0963">Cytoplasm</keyword>
<dbReference type="EC" id="3.1.-.-" evidence="7"/>
<dbReference type="GO" id="GO:0004222">
    <property type="term" value="F:metalloendopeptidase activity"/>
    <property type="evidence" value="ECO:0007669"/>
    <property type="project" value="InterPro"/>
</dbReference>
<evidence type="ECO:0000256" key="7">
    <source>
        <dbReference type="HAMAP-Rule" id="MF_00009"/>
    </source>
</evidence>
<dbReference type="EMBL" id="AP027268">
    <property type="protein sequence ID" value="BDW92391.1"/>
    <property type="molecule type" value="Genomic_DNA"/>
</dbReference>
<organism evidence="8 9">
    <name type="scientific">Flagellimonas marinaquae</name>
    <dbReference type="NCBI Taxonomy" id="254955"/>
    <lineage>
        <taxon>Bacteria</taxon>
        <taxon>Pseudomonadati</taxon>
        <taxon>Bacteroidota</taxon>
        <taxon>Flavobacteriia</taxon>
        <taxon>Flavobacteriales</taxon>
        <taxon>Flavobacteriaceae</taxon>
        <taxon>Flagellimonas</taxon>
    </lineage>
</organism>
<dbReference type="InterPro" id="IPR023091">
    <property type="entry name" value="MetalPrtase_cat_dom_sf_prd"/>
</dbReference>
<protein>
    <recommendedName>
        <fullName evidence="7">Endoribonuclease YbeY</fullName>
        <ecNumber evidence="7">3.1.-.-</ecNumber>
    </recommendedName>
</protein>
<dbReference type="GO" id="GO:0008270">
    <property type="term" value="F:zinc ion binding"/>
    <property type="evidence" value="ECO:0007669"/>
    <property type="project" value="UniProtKB-UniRule"/>
</dbReference>
<evidence type="ECO:0000256" key="2">
    <source>
        <dbReference type="ARBA" id="ARBA00022722"/>
    </source>
</evidence>
<dbReference type="Pfam" id="PF02130">
    <property type="entry name" value="YbeY"/>
    <property type="match status" value="1"/>
</dbReference>
<evidence type="ECO:0000313" key="8">
    <source>
        <dbReference type="EMBL" id="BDW92391.1"/>
    </source>
</evidence>
<dbReference type="SUPFAM" id="SSF55486">
    <property type="entry name" value="Metalloproteases ('zincins'), catalytic domain"/>
    <property type="match status" value="1"/>
</dbReference>
<comment type="subcellular location">
    <subcellularLocation>
        <location evidence="7">Cytoplasm</location>
    </subcellularLocation>
</comment>
<dbReference type="Gene3D" id="3.40.390.30">
    <property type="entry name" value="Metalloproteases ('zincins'), catalytic domain"/>
    <property type="match status" value="1"/>
</dbReference>
<sequence>MIDFHFKSDFVLENKPKYSDWITRVVDSEDYSVGQIDYIFCTDDYLLQLNKEYLNHDTLTDIITFDYTDGSVISGDVFISTERVEENAKKFKEDFLDELRRIMSHGVLHLTGYKDKTVAEKELMRKKEDEKIKMFHVEP</sequence>
<keyword evidence="7" id="KW-0690">Ribosome biogenesis</keyword>
<dbReference type="RefSeq" id="WP_293298059.1">
    <property type="nucleotide sequence ID" value="NZ_AP027268.1"/>
</dbReference>
<evidence type="ECO:0000256" key="4">
    <source>
        <dbReference type="ARBA" id="ARBA00022759"/>
    </source>
</evidence>
<dbReference type="GO" id="GO:0006364">
    <property type="term" value="P:rRNA processing"/>
    <property type="evidence" value="ECO:0007669"/>
    <property type="project" value="UniProtKB-UniRule"/>
</dbReference>
<evidence type="ECO:0000256" key="6">
    <source>
        <dbReference type="ARBA" id="ARBA00022833"/>
    </source>
</evidence>
<gene>
    <name evidence="7 8" type="primary">ybeY</name>
    <name evidence="8" type="ORF">MACH07_12230</name>
</gene>
<keyword evidence="4 7" id="KW-0255">Endonuclease</keyword>
<proteinExistence type="inferred from homology"/>
<feature type="binding site" evidence="7">
    <location>
        <position position="109"/>
    </location>
    <ligand>
        <name>Zn(2+)</name>
        <dbReference type="ChEBI" id="CHEBI:29105"/>
        <note>catalytic</note>
    </ligand>
</feature>
<keyword evidence="5 7" id="KW-0378">Hydrolase</keyword>
<name>A0AA48KQR3_9FLAO</name>
<reference evidence="8 9" key="1">
    <citation type="submission" date="2023-01" db="EMBL/GenBank/DDBJ databases">
        <title>Complete genome sequence of Muricauda aquimarina strain IFOP_LL357.</title>
        <authorList>
            <person name="Gajardo G."/>
            <person name="Ueki S."/>
            <person name="Maruyama F."/>
        </authorList>
    </citation>
    <scope>NUCLEOTIDE SEQUENCE [LARGE SCALE GENOMIC DNA]</scope>
    <source>
        <strain evidence="8 9">IFOP_LL357</strain>
    </source>
</reference>
<dbReference type="GO" id="GO:0005737">
    <property type="term" value="C:cytoplasm"/>
    <property type="evidence" value="ECO:0007669"/>
    <property type="project" value="UniProtKB-SubCell"/>
</dbReference>
<dbReference type="PANTHER" id="PTHR46986:SF1">
    <property type="entry name" value="ENDORIBONUCLEASE YBEY, CHLOROPLASTIC"/>
    <property type="match status" value="1"/>
</dbReference>
<comment type="cofactor">
    <cofactor evidence="7">
        <name>Zn(2+)</name>
        <dbReference type="ChEBI" id="CHEBI:29105"/>
    </cofactor>
    <text evidence="7">Binds 1 zinc ion.</text>
</comment>
<keyword evidence="7" id="KW-0698">rRNA processing</keyword>
<feature type="binding site" evidence="7">
    <location>
        <position position="115"/>
    </location>
    <ligand>
        <name>Zn(2+)</name>
        <dbReference type="ChEBI" id="CHEBI:29105"/>
        <note>catalytic</note>
    </ligand>
</feature>
<dbReference type="InterPro" id="IPR002036">
    <property type="entry name" value="YbeY"/>
</dbReference>
<dbReference type="AlphaFoldDB" id="A0AA48KQR3"/>
<feature type="binding site" evidence="7">
    <location>
        <position position="105"/>
    </location>
    <ligand>
        <name>Zn(2+)</name>
        <dbReference type="ChEBI" id="CHEBI:29105"/>
        <note>catalytic</note>
    </ligand>
</feature>
<keyword evidence="2 7" id="KW-0540">Nuclease</keyword>
<evidence type="ECO:0000256" key="5">
    <source>
        <dbReference type="ARBA" id="ARBA00022801"/>
    </source>
</evidence>
<keyword evidence="3 7" id="KW-0479">Metal-binding</keyword>
<dbReference type="HAMAP" id="MF_00009">
    <property type="entry name" value="Endoribonucl_YbeY"/>
    <property type="match status" value="1"/>
</dbReference>
<keyword evidence="6 7" id="KW-0862">Zinc</keyword>
<evidence type="ECO:0000256" key="3">
    <source>
        <dbReference type="ARBA" id="ARBA00022723"/>
    </source>
</evidence>
<keyword evidence="9" id="KW-1185">Reference proteome</keyword>